<dbReference type="AlphaFoldDB" id="A0A2R5GQJ1"/>
<dbReference type="EMBL" id="BEYU01000144">
    <property type="protein sequence ID" value="GBG33137.1"/>
    <property type="molecule type" value="Genomic_DNA"/>
</dbReference>
<dbReference type="PANTHER" id="PTHR12732:SF0">
    <property type="entry name" value="PCI DOMAIN-CONTAINING PROTEIN 2"/>
    <property type="match status" value="1"/>
</dbReference>
<dbReference type="Gene3D" id="1.10.10.10">
    <property type="entry name" value="Winged helix-like DNA-binding domain superfamily/Winged helix DNA-binding domain"/>
    <property type="match status" value="1"/>
</dbReference>
<accession>A0A2R5GQJ1</accession>
<dbReference type="FunCoup" id="A0A2R5GQJ1">
    <property type="interactions" value="275"/>
</dbReference>
<keyword evidence="2" id="KW-1185">Reference proteome</keyword>
<sequence>MSAYAETLAAAVVRRDGPATAKLLRLDESAHPGGWAFVQQSVLAKMRERKSADDFARASEAEAQAVGLGEFSALCGLHLATVGSLAAAHECDAGPARREKLDTAFRLHSQAFKKFLELFRKDGSSWLVETMMTLIHDTRSLAVWADSETSETHTEHLRETKSLLETCFRQTTMGRAMTDDAQRKRMVGLYIVNHQFKVFFALKSLQLCRNLVRSVEMPTFPNLEDFPLNQQVMYEYYRGRLLILDDRVTDARRALQFALDNCPPQCRRNRRLILEYLVPISLFCGRAPSQKLLDEYQIGYLSDLMRHVRNGNVRALSALIDDQQDHFIARGLFLALDQLKVIAYRNLFRNVVALYQAQAEERQKTRVPLDLFLRPFELYREPDPLAQLTDAGSADAGGDAKSELMEHVKCVLSNLIYERFVKGYMSHEKEMLVLSPKEPFPKLSVVNPIEG</sequence>
<name>A0A2R5GQJ1_9STRA</name>
<reference evidence="1 2" key="1">
    <citation type="submission" date="2017-12" db="EMBL/GenBank/DDBJ databases">
        <title>Sequencing, de novo assembly and annotation of complete genome of a new Thraustochytrid species, strain FCC1311.</title>
        <authorList>
            <person name="Sedici K."/>
            <person name="Godart F."/>
            <person name="Aiese Cigliano R."/>
            <person name="Sanseverino W."/>
            <person name="Barakat M."/>
            <person name="Ortet P."/>
            <person name="Marechal E."/>
            <person name="Cagnac O."/>
            <person name="Amato A."/>
        </authorList>
    </citation>
    <scope>NUCLEOTIDE SEQUENCE [LARGE SCALE GENOMIC DNA]</scope>
</reference>
<dbReference type="PANTHER" id="PTHR12732">
    <property type="entry name" value="UNCHARACTERIZED PROTEASOME COMPONENT REGION PCI-CONTAINING"/>
    <property type="match status" value="1"/>
</dbReference>
<dbReference type="SMART" id="SM00753">
    <property type="entry name" value="PAM"/>
    <property type="match status" value="1"/>
</dbReference>
<dbReference type="InterPro" id="IPR045114">
    <property type="entry name" value="Csn12-like"/>
</dbReference>
<dbReference type="InParanoid" id="A0A2R5GQJ1"/>
<dbReference type="GO" id="GO:0070390">
    <property type="term" value="C:transcription export complex 2"/>
    <property type="evidence" value="ECO:0007669"/>
    <property type="project" value="TreeGrafter"/>
</dbReference>
<evidence type="ECO:0000313" key="1">
    <source>
        <dbReference type="EMBL" id="GBG33137.1"/>
    </source>
</evidence>
<dbReference type="GO" id="GO:0003723">
    <property type="term" value="F:RNA binding"/>
    <property type="evidence" value="ECO:0007669"/>
    <property type="project" value="InterPro"/>
</dbReference>
<dbReference type="Proteomes" id="UP000241890">
    <property type="component" value="Unassembled WGS sequence"/>
</dbReference>
<evidence type="ECO:0000313" key="2">
    <source>
        <dbReference type="Proteomes" id="UP000241890"/>
    </source>
</evidence>
<gene>
    <name evidence="1" type="ORF">FCC1311_093612</name>
</gene>
<dbReference type="GO" id="GO:0016973">
    <property type="term" value="P:poly(A)+ mRNA export from nucleus"/>
    <property type="evidence" value="ECO:0007669"/>
    <property type="project" value="TreeGrafter"/>
</dbReference>
<dbReference type="OrthoDB" id="10252687at2759"/>
<dbReference type="GO" id="GO:0003690">
    <property type="term" value="F:double-stranded DNA binding"/>
    <property type="evidence" value="ECO:0007669"/>
    <property type="project" value="InterPro"/>
</dbReference>
<proteinExistence type="predicted"/>
<dbReference type="GO" id="GO:0006368">
    <property type="term" value="P:transcription elongation by RNA polymerase II"/>
    <property type="evidence" value="ECO:0007669"/>
    <property type="project" value="TreeGrafter"/>
</dbReference>
<comment type="caution">
    <text evidence="1">The sequence shown here is derived from an EMBL/GenBank/DDBJ whole genome shotgun (WGS) entry which is preliminary data.</text>
</comment>
<organism evidence="1 2">
    <name type="scientific">Hondaea fermentalgiana</name>
    <dbReference type="NCBI Taxonomy" id="2315210"/>
    <lineage>
        <taxon>Eukaryota</taxon>
        <taxon>Sar</taxon>
        <taxon>Stramenopiles</taxon>
        <taxon>Bigyra</taxon>
        <taxon>Labyrinthulomycetes</taxon>
        <taxon>Thraustochytrida</taxon>
        <taxon>Thraustochytriidae</taxon>
        <taxon>Hondaea</taxon>
    </lineage>
</organism>
<protein>
    <submittedName>
        <fullName evidence="1">PCI domain-containing protein 2-like</fullName>
    </submittedName>
</protein>
<dbReference type="GO" id="GO:0000973">
    <property type="term" value="P:post-transcriptional tethering of RNA polymerase II gene DNA at nuclear periphery"/>
    <property type="evidence" value="ECO:0007669"/>
    <property type="project" value="TreeGrafter"/>
</dbReference>
<dbReference type="InterPro" id="IPR036388">
    <property type="entry name" value="WH-like_DNA-bd_sf"/>
</dbReference>